<evidence type="ECO:0000256" key="15">
    <source>
        <dbReference type="SAM" id="Phobius"/>
    </source>
</evidence>
<dbReference type="InterPro" id="IPR000014">
    <property type="entry name" value="PAS"/>
</dbReference>
<dbReference type="InterPro" id="IPR003660">
    <property type="entry name" value="HAMP_dom"/>
</dbReference>
<dbReference type="InterPro" id="IPR017232">
    <property type="entry name" value="NtrY"/>
</dbReference>
<evidence type="ECO:0000256" key="3">
    <source>
        <dbReference type="ARBA" id="ARBA00012438"/>
    </source>
</evidence>
<evidence type="ECO:0000256" key="11">
    <source>
        <dbReference type="ARBA" id="ARBA00022989"/>
    </source>
</evidence>
<dbReference type="PANTHER" id="PTHR43065">
    <property type="entry name" value="SENSOR HISTIDINE KINASE"/>
    <property type="match status" value="1"/>
</dbReference>
<evidence type="ECO:0000313" key="19">
    <source>
        <dbReference type="EMBL" id="NOJ42986.1"/>
    </source>
</evidence>
<dbReference type="CDD" id="cd00082">
    <property type="entry name" value="HisKA"/>
    <property type="match status" value="1"/>
</dbReference>
<dbReference type="SUPFAM" id="SSF55874">
    <property type="entry name" value="ATPase domain of HSP90 chaperone/DNA topoisomerase II/histidine kinase"/>
    <property type="match status" value="1"/>
</dbReference>
<evidence type="ECO:0000259" key="16">
    <source>
        <dbReference type="PROSITE" id="PS50109"/>
    </source>
</evidence>
<dbReference type="InterPro" id="IPR003661">
    <property type="entry name" value="HisK_dim/P_dom"/>
</dbReference>
<dbReference type="InterPro" id="IPR045671">
    <property type="entry name" value="NtrY-like_N"/>
</dbReference>
<protein>
    <recommendedName>
        <fullName evidence="3">histidine kinase</fullName>
        <ecNumber evidence="3">2.7.13.3</ecNumber>
    </recommendedName>
</protein>
<dbReference type="InterPro" id="IPR005467">
    <property type="entry name" value="His_kinase_dom"/>
</dbReference>
<name>A0A7Y4GW50_9BRAD</name>
<feature type="transmembrane region" description="Helical" evidence="15">
    <location>
        <begin position="99"/>
        <end position="125"/>
    </location>
</feature>
<dbReference type="SMART" id="SM00304">
    <property type="entry name" value="HAMP"/>
    <property type="match status" value="1"/>
</dbReference>
<evidence type="ECO:0000256" key="2">
    <source>
        <dbReference type="ARBA" id="ARBA00004651"/>
    </source>
</evidence>
<feature type="domain" description="HAMP" evidence="18">
    <location>
        <begin position="324"/>
        <end position="377"/>
    </location>
</feature>
<keyword evidence="5" id="KW-0597">Phosphoprotein</keyword>
<comment type="subcellular location">
    <subcellularLocation>
        <location evidence="2">Cell membrane</location>
        <topology evidence="2">Multi-pass membrane protein</topology>
    </subcellularLocation>
</comment>
<dbReference type="GO" id="GO:0005886">
    <property type="term" value="C:plasma membrane"/>
    <property type="evidence" value="ECO:0007669"/>
    <property type="project" value="UniProtKB-SubCell"/>
</dbReference>
<evidence type="ECO:0000256" key="4">
    <source>
        <dbReference type="ARBA" id="ARBA00022475"/>
    </source>
</evidence>
<dbReference type="GO" id="GO:0006355">
    <property type="term" value="P:regulation of DNA-templated transcription"/>
    <property type="evidence" value="ECO:0007669"/>
    <property type="project" value="InterPro"/>
</dbReference>
<dbReference type="PROSITE" id="PS50109">
    <property type="entry name" value="HIS_KIN"/>
    <property type="match status" value="1"/>
</dbReference>
<organism evidence="19 20">
    <name type="scientific">Bradyrhizobium australiense</name>
    <dbReference type="NCBI Taxonomy" id="2721161"/>
    <lineage>
        <taxon>Bacteria</taxon>
        <taxon>Pseudomonadati</taxon>
        <taxon>Pseudomonadota</taxon>
        <taxon>Alphaproteobacteria</taxon>
        <taxon>Hyphomicrobiales</taxon>
        <taxon>Nitrobacteraceae</taxon>
        <taxon>Bradyrhizobium</taxon>
    </lineage>
</organism>
<dbReference type="AlphaFoldDB" id="A0A7Y4GW50"/>
<dbReference type="FunFam" id="1.10.287.130:FF:000107">
    <property type="entry name" value="Sensor histidine kinase YycG"/>
    <property type="match status" value="1"/>
</dbReference>
<evidence type="ECO:0000256" key="14">
    <source>
        <dbReference type="SAM" id="MobiDB-lite"/>
    </source>
</evidence>
<evidence type="ECO:0000256" key="8">
    <source>
        <dbReference type="ARBA" id="ARBA00022741"/>
    </source>
</evidence>
<feature type="compositionally biased region" description="Polar residues" evidence="14">
    <location>
        <begin position="762"/>
        <end position="783"/>
    </location>
</feature>
<dbReference type="InterPro" id="IPR003594">
    <property type="entry name" value="HATPase_dom"/>
</dbReference>
<evidence type="ECO:0000256" key="12">
    <source>
        <dbReference type="ARBA" id="ARBA00023012"/>
    </source>
</evidence>
<dbReference type="CDD" id="cd06225">
    <property type="entry name" value="HAMP"/>
    <property type="match status" value="1"/>
</dbReference>
<dbReference type="SMART" id="SM00388">
    <property type="entry name" value="HisKA"/>
    <property type="match status" value="1"/>
</dbReference>
<dbReference type="Gene3D" id="1.10.287.130">
    <property type="match status" value="1"/>
</dbReference>
<dbReference type="PROSITE" id="PS50112">
    <property type="entry name" value="PAS"/>
    <property type="match status" value="1"/>
</dbReference>
<dbReference type="Gene3D" id="3.30.450.20">
    <property type="entry name" value="PAS domain"/>
    <property type="match status" value="1"/>
</dbReference>
<dbReference type="Gene3D" id="3.30.565.10">
    <property type="entry name" value="Histidine kinase-like ATPase, C-terminal domain"/>
    <property type="match status" value="1"/>
</dbReference>
<dbReference type="Pfam" id="PF00512">
    <property type="entry name" value="HisKA"/>
    <property type="match status" value="1"/>
</dbReference>
<feature type="transmembrane region" description="Helical" evidence="15">
    <location>
        <begin position="59"/>
        <end position="79"/>
    </location>
</feature>
<evidence type="ECO:0000259" key="18">
    <source>
        <dbReference type="PROSITE" id="PS50885"/>
    </source>
</evidence>
<accession>A0A7Y4GW50</accession>
<dbReference type="SMART" id="SM00387">
    <property type="entry name" value="HATPase_c"/>
    <property type="match status" value="1"/>
</dbReference>
<evidence type="ECO:0000256" key="9">
    <source>
        <dbReference type="ARBA" id="ARBA00022777"/>
    </source>
</evidence>
<dbReference type="CDD" id="cd00130">
    <property type="entry name" value="PAS"/>
    <property type="match status" value="1"/>
</dbReference>
<dbReference type="InterPro" id="IPR035965">
    <property type="entry name" value="PAS-like_dom_sf"/>
</dbReference>
<keyword evidence="13 15" id="KW-0472">Membrane</keyword>
<dbReference type="GO" id="GO:0005524">
    <property type="term" value="F:ATP binding"/>
    <property type="evidence" value="ECO:0007669"/>
    <property type="project" value="UniProtKB-KW"/>
</dbReference>
<feature type="domain" description="Histidine kinase" evidence="16">
    <location>
        <begin position="514"/>
        <end position="736"/>
    </location>
</feature>
<dbReference type="InterPro" id="IPR036890">
    <property type="entry name" value="HATPase_C_sf"/>
</dbReference>
<feature type="region of interest" description="Disordered" evidence="14">
    <location>
        <begin position="736"/>
        <end position="783"/>
    </location>
</feature>
<dbReference type="RefSeq" id="WP_171582213.1">
    <property type="nucleotide sequence ID" value="NZ_JAAVLX010000009.1"/>
</dbReference>
<keyword evidence="7 15" id="KW-0812">Transmembrane</keyword>
<dbReference type="Pfam" id="PF19312">
    <property type="entry name" value="NtrY_N"/>
    <property type="match status" value="1"/>
</dbReference>
<evidence type="ECO:0000256" key="5">
    <source>
        <dbReference type="ARBA" id="ARBA00022553"/>
    </source>
</evidence>
<dbReference type="InterPro" id="IPR004358">
    <property type="entry name" value="Sig_transdc_His_kin-like_C"/>
</dbReference>
<evidence type="ECO:0000313" key="20">
    <source>
        <dbReference type="Proteomes" id="UP000544122"/>
    </source>
</evidence>
<keyword evidence="12" id="KW-0902">Two-component regulatory system</keyword>
<evidence type="ECO:0000256" key="6">
    <source>
        <dbReference type="ARBA" id="ARBA00022679"/>
    </source>
</evidence>
<dbReference type="Pfam" id="PF00672">
    <property type="entry name" value="HAMP"/>
    <property type="match status" value="1"/>
</dbReference>
<reference evidence="19 20" key="1">
    <citation type="submission" date="2020-03" db="EMBL/GenBank/DDBJ databases">
        <title>Bradyrhizobium diversity isolated from nodules of Indigofera sp.</title>
        <authorList>
            <person name="Klepa M."/>
            <person name="Helene L."/>
            <person name="Hungria M."/>
        </authorList>
    </citation>
    <scope>NUCLEOTIDE SEQUENCE [LARGE SCALE GENOMIC DNA]</scope>
    <source>
        <strain evidence="19 20">WSM 1791</strain>
    </source>
</reference>
<dbReference type="Gene3D" id="6.10.340.10">
    <property type="match status" value="1"/>
</dbReference>
<dbReference type="SMART" id="SM00091">
    <property type="entry name" value="PAS"/>
    <property type="match status" value="1"/>
</dbReference>
<keyword evidence="9 19" id="KW-0418">Kinase</keyword>
<dbReference type="PANTHER" id="PTHR43065:SF10">
    <property type="entry name" value="PEROXIDE STRESS-ACTIVATED HISTIDINE KINASE MAK3"/>
    <property type="match status" value="1"/>
</dbReference>
<dbReference type="Pfam" id="PF02518">
    <property type="entry name" value="HATPase_c"/>
    <property type="match status" value="1"/>
</dbReference>
<dbReference type="EC" id="2.7.13.3" evidence="3"/>
<dbReference type="SUPFAM" id="SSF47384">
    <property type="entry name" value="Homodimeric domain of signal transducing histidine kinase"/>
    <property type="match status" value="1"/>
</dbReference>
<keyword evidence="6" id="KW-0808">Transferase</keyword>
<feature type="domain" description="PAS" evidence="17">
    <location>
        <begin position="389"/>
        <end position="461"/>
    </location>
</feature>
<keyword evidence="4" id="KW-1003">Cell membrane</keyword>
<feature type="transmembrane region" description="Helical" evidence="15">
    <location>
        <begin position="298"/>
        <end position="327"/>
    </location>
</feature>
<dbReference type="EMBL" id="JAAVLX010000009">
    <property type="protein sequence ID" value="NOJ42986.1"/>
    <property type="molecule type" value="Genomic_DNA"/>
</dbReference>
<dbReference type="PIRSF" id="PIRSF037532">
    <property type="entry name" value="STHK_NtrY"/>
    <property type="match status" value="1"/>
</dbReference>
<evidence type="ECO:0000256" key="1">
    <source>
        <dbReference type="ARBA" id="ARBA00000085"/>
    </source>
</evidence>
<comment type="catalytic activity">
    <reaction evidence="1">
        <text>ATP + protein L-histidine = ADP + protein N-phospho-L-histidine.</text>
        <dbReference type="EC" id="2.7.13.3"/>
    </reaction>
</comment>
<feature type="transmembrane region" description="Helical" evidence="15">
    <location>
        <begin position="27"/>
        <end position="47"/>
    </location>
</feature>
<dbReference type="GO" id="GO:0000155">
    <property type="term" value="F:phosphorelay sensor kinase activity"/>
    <property type="evidence" value="ECO:0007669"/>
    <property type="project" value="InterPro"/>
</dbReference>
<evidence type="ECO:0000256" key="13">
    <source>
        <dbReference type="ARBA" id="ARBA00023136"/>
    </source>
</evidence>
<dbReference type="NCBIfam" id="TIGR00229">
    <property type="entry name" value="sensory_box"/>
    <property type="match status" value="1"/>
</dbReference>
<proteinExistence type="predicted"/>
<dbReference type="PRINTS" id="PR00344">
    <property type="entry name" value="BCTRLSENSOR"/>
</dbReference>
<evidence type="ECO:0000256" key="7">
    <source>
        <dbReference type="ARBA" id="ARBA00022692"/>
    </source>
</evidence>
<evidence type="ECO:0000259" key="17">
    <source>
        <dbReference type="PROSITE" id="PS50112"/>
    </source>
</evidence>
<dbReference type="SUPFAM" id="SSF158472">
    <property type="entry name" value="HAMP domain-like"/>
    <property type="match status" value="1"/>
</dbReference>
<evidence type="ECO:0000256" key="10">
    <source>
        <dbReference type="ARBA" id="ARBA00022840"/>
    </source>
</evidence>
<dbReference type="InterPro" id="IPR036097">
    <property type="entry name" value="HisK_dim/P_sf"/>
</dbReference>
<comment type="caution">
    <text evidence="19">The sequence shown here is derived from an EMBL/GenBank/DDBJ whole genome shotgun (WGS) entry which is preliminary data.</text>
</comment>
<dbReference type="Proteomes" id="UP000544122">
    <property type="component" value="Unassembled WGS sequence"/>
</dbReference>
<keyword evidence="20" id="KW-1185">Reference proteome</keyword>
<dbReference type="PROSITE" id="PS50885">
    <property type="entry name" value="HAMP"/>
    <property type="match status" value="1"/>
</dbReference>
<dbReference type="SUPFAM" id="SSF55785">
    <property type="entry name" value="PYP-like sensor domain (PAS domain)"/>
    <property type="match status" value="1"/>
</dbReference>
<gene>
    <name evidence="19" type="ORF">HCN58_25970</name>
</gene>
<keyword evidence="10" id="KW-0067">ATP-binding</keyword>
<dbReference type="Pfam" id="PF00989">
    <property type="entry name" value="PAS"/>
    <property type="match status" value="1"/>
</dbReference>
<keyword evidence="8" id="KW-0547">Nucleotide-binding</keyword>
<feature type="compositionally biased region" description="Basic and acidic residues" evidence="14">
    <location>
        <begin position="739"/>
        <end position="758"/>
    </location>
</feature>
<keyword evidence="11 15" id="KW-1133">Transmembrane helix</keyword>
<sequence>MTTAETTSAPPFDPSRTESAGGILRKWVAPFAVGIALLSAFLTFVVLSGLTPIEPTRHVVYSFLLINAATILLLVAIIVREVWLVIQARRRGRAAARLHVQIVSLFSIIAVLPAVLVAIVANVTIDRGLDRLFSGPTREVMQNSLIVARAYTYEHAQLIRGDILGMANDIARARPLFDQDRRSFRELLTMSATSRNLPGAMLIDKDRNVLETAQTGIKQEFTTPPQDFLSNVNEDEPQIAVFPDANYVAAVIRLRAFNDTFLYVARLLDPRVVAQLKQTEASVAEYAQIEARRLGIQVAFALMFAVIALTILMASVLIGLNFANWLVAPIRNLMSAANIVSTGDLHVQVPVHKSEGDLAQLGETFNKMTAELRTQRDELVNASDLIDSRRRFIEAVLSSASAGIIGVDASGSVGILNRSAEKLIGHAESETLDHPLSDVLPELDDMMKTAREGTQRLVQGQITIMRDGHERNLSVRVSAEQTSQSRDSYIITLDDITELVSAQRTSAWGDVARRIAHEIKNPLTPIQLSAERIRRKFGKVITEDKNIFEQCTETIVRQVDDIRRMVDEFSRFARMPKPVMEGEDVADTVRQAVFLMKVGHPDLDIEADIKQDPMRAQFDRRLISQALTNIIKNATEAIEQVPPEELGKGRIDVIAARENDDIVIDVIDNGIGLPKVSRARLLEPYVTTRQKGTGLGLAIVGRVLEDHGGRIELKDASDFRPGQRGAWMRLRFAVSGHAPKSDAKQPAPEEKPQVDETKAPSGETNEAASATNDETKTEAATGN</sequence>
<dbReference type="InterPro" id="IPR013767">
    <property type="entry name" value="PAS_fold"/>
</dbReference>